<dbReference type="InterPro" id="IPR035906">
    <property type="entry name" value="MetI-like_sf"/>
</dbReference>
<keyword evidence="3 6" id="KW-0812">Transmembrane</keyword>
<dbReference type="InterPro" id="IPR000515">
    <property type="entry name" value="MetI-like"/>
</dbReference>
<dbReference type="PANTHER" id="PTHR30177:SF4">
    <property type="entry name" value="OSMOPROTECTANT IMPORT PERMEASE PROTEIN OSMW"/>
    <property type="match status" value="1"/>
</dbReference>
<keyword evidence="5 6" id="KW-0472">Membrane</keyword>
<keyword evidence="4 6" id="KW-1133">Transmembrane helix</keyword>
<feature type="transmembrane region" description="Helical" evidence="6">
    <location>
        <begin position="24"/>
        <end position="43"/>
    </location>
</feature>
<gene>
    <name evidence="8" type="ORF">X927_08830</name>
</gene>
<feature type="transmembrane region" description="Helical" evidence="6">
    <location>
        <begin position="184"/>
        <end position="203"/>
    </location>
</feature>
<feature type="transmembrane region" description="Helical" evidence="6">
    <location>
        <begin position="52"/>
        <end position="75"/>
    </location>
</feature>
<dbReference type="Proteomes" id="UP000236604">
    <property type="component" value="Unassembled WGS sequence"/>
</dbReference>
<dbReference type="EMBL" id="AZRN01000034">
    <property type="protein sequence ID" value="PNR98248.1"/>
    <property type="molecule type" value="Genomic_DNA"/>
</dbReference>
<evidence type="ECO:0000256" key="1">
    <source>
        <dbReference type="ARBA" id="ARBA00004141"/>
    </source>
</evidence>
<feature type="transmembrane region" description="Helical" evidence="6">
    <location>
        <begin position="149"/>
        <end position="172"/>
    </location>
</feature>
<evidence type="ECO:0000256" key="5">
    <source>
        <dbReference type="ARBA" id="ARBA00023136"/>
    </source>
</evidence>
<dbReference type="GO" id="GO:0055085">
    <property type="term" value="P:transmembrane transport"/>
    <property type="evidence" value="ECO:0007669"/>
    <property type="project" value="InterPro"/>
</dbReference>
<proteinExistence type="inferred from homology"/>
<protein>
    <submittedName>
        <fullName evidence="8">Choline ABC transporter permease</fullName>
    </submittedName>
</protein>
<dbReference type="GO" id="GO:0005886">
    <property type="term" value="C:plasma membrane"/>
    <property type="evidence" value="ECO:0007669"/>
    <property type="project" value="UniProtKB-SubCell"/>
</dbReference>
<comment type="caution">
    <text evidence="8">The sequence shown here is derived from an EMBL/GenBank/DDBJ whole genome shotgun (WGS) entry which is preliminary data.</text>
</comment>
<feature type="transmembrane region" description="Helical" evidence="6">
    <location>
        <begin position="81"/>
        <end position="101"/>
    </location>
</feature>
<dbReference type="PANTHER" id="PTHR30177">
    <property type="entry name" value="GLYCINE BETAINE/L-PROLINE TRANSPORT SYSTEM PERMEASE PROTEIN PROW"/>
    <property type="match status" value="1"/>
</dbReference>
<dbReference type="PROSITE" id="PS50928">
    <property type="entry name" value="ABC_TM1"/>
    <property type="match status" value="1"/>
</dbReference>
<evidence type="ECO:0000313" key="8">
    <source>
        <dbReference type="EMBL" id="PNR98248.1"/>
    </source>
</evidence>
<accession>A0A2K1P623</accession>
<dbReference type="GO" id="GO:0031460">
    <property type="term" value="P:glycine betaine transport"/>
    <property type="evidence" value="ECO:0007669"/>
    <property type="project" value="TreeGrafter"/>
</dbReference>
<sequence>MEFFEYISSSSSIIIREFLNHLKIIGLSLPFSIGIGVPTGIFISRHPKAANIVIYIASILMTIPSLALFGIMVVILSPFGAGLGVTPAVIALIIYSLLPIIRNTLVAIQSLDPRMIEAARGMGMTESQILFKIRLPLSIPTIMSGVRNAVVMGVGVATLGYFVASGGLGYFIFAGLSRSRYPMVITGVILVSILGVLANYLLLKFEDVITPKGLKIKDNK</sequence>
<evidence type="ECO:0000256" key="3">
    <source>
        <dbReference type="ARBA" id="ARBA00022692"/>
    </source>
</evidence>
<comment type="similarity">
    <text evidence="6">Belongs to the binding-protein-dependent transport system permease family.</text>
</comment>
<keyword evidence="2 6" id="KW-0813">Transport</keyword>
<dbReference type="Pfam" id="PF00528">
    <property type="entry name" value="BPD_transp_1"/>
    <property type="match status" value="1"/>
</dbReference>
<dbReference type="CDD" id="cd06261">
    <property type="entry name" value="TM_PBP2"/>
    <property type="match status" value="1"/>
</dbReference>
<keyword evidence="9" id="KW-1185">Reference proteome</keyword>
<dbReference type="Gene3D" id="1.10.3720.10">
    <property type="entry name" value="MetI-like"/>
    <property type="match status" value="1"/>
</dbReference>
<dbReference type="SUPFAM" id="SSF161098">
    <property type="entry name" value="MetI-like"/>
    <property type="match status" value="1"/>
</dbReference>
<dbReference type="FunFam" id="1.10.3720.10:FF:000001">
    <property type="entry name" value="Glycine betaine ABC transporter, permease"/>
    <property type="match status" value="1"/>
</dbReference>
<evidence type="ECO:0000313" key="9">
    <source>
        <dbReference type="Proteomes" id="UP000236604"/>
    </source>
</evidence>
<feature type="domain" description="ABC transmembrane type-1" evidence="7">
    <location>
        <begin position="18"/>
        <end position="202"/>
    </location>
</feature>
<dbReference type="AlphaFoldDB" id="A0A2K1P623"/>
<evidence type="ECO:0000256" key="6">
    <source>
        <dbReference type="RuleBase" id="RU363032"/>
    </source>
</evidence>
<reference evidence="8 9" key="1">
    <citation type="submission" date="2013-12" db="EMBL/GenBank/DDBJ databases">
        <title>Comparative genomics of Petrotoga isolates.</title>
        <authorList>
            <person name="Nesbo C.L."/>
            <person name="Charchuk R."/>
            <person name="Chow K."/>
        </authorList>
    </citation>
    <scope>NUCLEOTIDE SEQUENCE [LARGE SCALE GENOMIC DNA]</scope>
    <source>
        <strain evidence="8 9">DSM 14811</strain>
    </source>
</reference>
<evidence type="ECO:0000256" key="2">
    <source>
        <dbReference type="ARBA" id="ARBA00022448"/>
    </source>
</evidence>
<evidence type="ECO:0000259" key="7">
    <source>
        <dbReference type="PROSITE" id="PS50928"/>
    </source>
</evidence>
<dbReference type="InterPro" id="IPR051204">
    <property type="entry name" value="ABC_transp_perm/SBD"/>
</dbReference>
<evidence type="ECO:0000256" key="4">
    <source>
        <dbReference type="ARBA" id="ARBA00022989"/>
    </source>
</evidence>
<name>A0A2K1P623_9BACT</name>
<organism evidence="8 9">
    <name type="scientific">Petrotoga mexicana DSM 14811</name>
    <dbReference type="NCBI Taxonomy" id="1122954"/>
    <lineage>
        <taxon>Bacteria</taxon>
        <taxon>Thermotogati</taxon>
        <taxon>Thermotogota</taxon>
        <taxon>Thermotogae</taxon>
        <taxon>Petrotogales</taxon>
        <taxon>Petrotogaceae</taxon>
        <taxon>Petrotoga</taxon>
    </lineage>
</organism>
<comment type="subcellular location">
    <subcellularLocation>
        <location evidence="6">Cell membrane</location>
        <topology evidence="6">Multi-pass membrane protein</topology>
    </subcellularLocation>
    <subcellularLocation>
        <location evidence="1">Membrane</location>
        <topology evidence="1">Multi-pass membrane protein</topology>
    </subcellularLocation>
</comment>
<dbReference type="RefSeq" id="WP_103077647.1">
    <property type="nucleotide sequence ID" value="NZ_AZRN01000034.1"/>
</dbReference>